<evidence type="ECO:0000313" key="2">
    <source>
        <dbReference type="Proteomes" id="UP000257109"/>
    </source>
</evidence>
<reference evidence="1" key="1">
    <citation type="submission" date="2018-05" db="EMBL/GenBank/DDBJ databases">
        <title>Draft genome of Mucuna pruriens seed.</title>
        <authorList>
            <person name="Nnadi N.E."/>
            <person name="Vos R."/>
            <person name="Hasami M.H."/>
            <person name="Devisetty U.K."/>
            <person name="Aguiy J.C."/>
        </authorList>
    </citation>
    <scope>NUCLEOTIDE SEQUENCE [LARGE SCALE GENOMIC DNA]</scope>
    <source>
        <strain evidence="1">JCA_2017</strain>
    </source>
</reference>
<feature type="non-terminal residue" evidence="1">
    <location>
        <position position="1"/>
    </location>
</feature>
<accession>A0A371FVR6</accession>
<sequence length="62" mass="6701">MMVGAGSKTKVVKIRFTMVNALTSYNVILGRPTLNQLQAIVSMTHLFSGSDTGRLVCGLEML</sequence>
<name>A0A371FVR6_MUCPR</name>
<dbReference type="AlphaFoldDB" id="A0A371FVR6"/>
<protein>
    <submittedName>
        <fullName evidence="1">Uncharacterized protein</fullName>
    </submittedName>
</protein>
<comment type="caution">
    <text evidence="1">The sequence shown here is derived from an EMBL/GenBank/DDBJ whole genome shotgun (WGS) entry which is preliminary data.</text>
</comment>
<organism evidence="1 2">
    <name type="scientific">Mucuna pruriens</name>
    <name type="common">Velvet bean</name>
    <name type="synonym">Dolichos pruriens</name>
    <dbReference type="NCBI Taxonomy" id="157652"/>
    <lineage>
        <taxon>Eukaryota</taxon>
        <taxon>Viridiplantae</taxon>
        <taxon>Streptophyta</taxon>
        <taxon>Embryophyta</taxon>
        <taxon>Tracheophyta</taxon>
        <taxon>Spermatophyta</taxon>
        <taxon>Magnoliopsida</taxon>
        <taxon>eudicotyledons</taxon>
        <taxon>Gunneridae</taxon>
        <taxon>Pentapetalae</taxon>
        <taxon>rosids</taxon>
        <taxon>fabids</taxon>
        <taxon>Fabales</taxon>
        <taxon>Fabaceae</taxon>
        <taxon>Papilionoideae</taxon>
        <taxon>50 kb inversion clade</taxon>
        <taxon>NPAAA clade</taxon>
        <taxon>indigoferoid/millettioid clade</taxon>
        <taxon>Phaseoleae</taxon>
        <taxon>Mucuna</taxon>
    </lineage>
</organism>
<proteinExistence type="predicted"/>
<evidence type="ECO:0000313" key="1">
    <source>
        <dbReference type="EMBL" id="RDX82408.1"/>
    </source>
</evidence>
<gene>
    <name evidence="1" type="ORF">CR513_36811</name>
</gene>
<dbReference type="OrthoDB" id="1828578at2759"/>
<dbReference type="EMBL" id="QJKJ01007646">
    <property type="protein sequence ID" value="RDX82408.1"/>
    <property type="molecule type" value="Genomic_DNA"/>
</dbReference>
<keyword evidence="2" id="KW-1185">Reference proteome</keyword>
<dbReference type="Proteomes" id="UP000257109">
    <property type="component" value="Unassembled WGS sequence"/>
</dbReference>